<dbReference type="RefSeq" id="WP_090386005.1">
    <property type="nucleotide sequence ID" value="NZ_FNLC01000007.1"/>
</dbReference>
<evidence type="ECO:0000256" key="5">
    <source>
        <dbReference type="ARBA" id="ARBA00022692"/>
    </source>
</evidence>
<dbReference type="InterPro" id="IPR050222">
    <property type="entry name" value="MATE_MdtK"/>
</dbReference>
<feature type="transmembrane region" description="Helical" evidence="10">
    <location>
        <begin position="94"/>
        <end position="117"/>
    </location>
</feature>
<organism evidence="11 12">
    <name type="scientific">Natronobacterium texcoconense</name>
    <dbReference type="NCBI Taxonomy" id="1095778"/>
    <lineage>
        <taxon>Archaea</taxon>
        <taxon>Methanobacteriati</taxon>
        <taxon>Methanobacteriota</taxon>
        <taxon>Stenosarchaea group</taxon>
        <taxon>Halobacteria</taxon>
        <taxon>Halobacteriales</taxon>
        <taxon>Natrialbaceae</taxon>
        <taxon>Natronobacterium</taxon>
    </lineage>
</organism>
<keyword evidence="12" id="KW-1185">Reference proteome</keyword>
<dbReference type="STRING" id="1095778.SAMN04489842_4067"/>
<evidence type="ECO:0000313" key="11">
    <source>
        <dbReference type="EMBL" id="SDR44220.1"/>
    </source>
</evidence>
<dbReference type="GO" id="GO:0015297">
    <property type="term" value="F:antiporter activity"/>
    <property type="evidence" value="ECO:0007669"/>
    <property type="project" value="UniProtKB-KW"/>
</dbReference>
<dbReference type="PANTHER" id="PTHR43298">
    <property type="entry name" value="MULTIDRUG RESISTANCE PROTEIN NORM-RELATED"/>
    <property type="match status" value="1"/>
</dbReference>
<feature type="transmembrane region" description="Helical" evidence="10">
    <location>
        <begin position="196"/>
        <end position="220"/>
    </location>
</feature>
<name>A0A1H1J356_NATTX</name>
<accession>A0A1H1J356</accession>
<dbReference type="PIRSF" id="PIRSF006603">
    <property type="entry name" value="DinF"/>
    <property type="match status" value="1"/>
</dbReference>
<evidence type="ECO:0000256" key="8">
    <source>
        <dbReference type="ARBA" id="ARBA00023136"/>
    </source>
</evidence>
<dbReference type="PANTHER" id="PTHR43298:SF2">
    <property type="entry name" value="FMN_FAD EXPORTER YEEO-RELATED"/>
    <property type="match status" value="1"/>
</dbReference>
<evidence type="ECO:0000313" key="12">
    <source>
        <dbReference type="Proteomes" id="UP000198848"/>
    </source>
</evidence>
<feature type="transmembrane region" description="Helical" evidence="10">
    <location>
        <begin position="424"/>
        <end position="446"/>
    </location>
</feature>
<evidence type="ECO:0000256" key="10">
    <source>
        <dbReference type="SAM" id="Phobius"/>
    </source>
</evidence>
<keyword evidence="8 10" id="KW-0472">Membrane</keyword>
<dbReference type="GO" id="GO:0042910">
    <property type="term" value="F:xenobiotic transmembrane transporter activity"/>
    <property type="evidence" value="ECO:0007669"/>
    <property type="project" value="InterPro"/>
</dbReference>
<dbReference type="EMBL" id="FNLC01000007">
    <property type="protein sequence ID" value="SDR44220.1"/>
    <property type="molecule type" value="Genomic_DNA"/>
</dbReference>
<gene>
    <name evidence="11" type="ORF">SAMN04489842_4067</name>
</gene>
<reference evidence="12" key="1">
    <citation type="submission" date="2016-10" db="EMBL/GenBank/DDBJ databases">
        <authorList>
            <person name="Varghese N."/>
            <person name="Submissions S."/>
        </authorList>
    </citation>
    <scope>NUCLEOTIDE SEQUENCE [LARGE SCALE GENOMIC DNA]</scope>
    <source>
        <strain evidence="12">DSM 24767</strain>
    </source>
</reference>
<dbReference type="InterPro" id="IPR048279">
    <property type="entry name" value="MdtK-like"/>
</dbReference>
<keyword evidence="4" id="KW-1003">Cell membrane</keyword>
<evidence type="ECO:0000256" key="9">
    <source>
        <dbReference type="ARBA" id="ARBA00031636"/>
    </source>
</evidence>
<keyword evidence="2" id="KW-0813">Transport</keyword>
<sequence length="468" mass="48747">MLGLEREEITSGPIPTTLAVLAAPLLVQNLVQVLQQVIDTLWLGRHSLEAVAAVGLNFPLLGLVAAVSIGTSVGTQVLVSQRVGADDLQNGRRAAFNGTVLGFVAGSIVAVLVFYLARDIVGVFGAGETVTEFAAIYLATYALAVPLLNASESLESGFIGWGDTRAALYINVVAVAVNVVLDPFLIFGWWTFPELGVAGAATATAIGYGCALLFGIGLAVRGRDGFALSRASCEFDVGDWREILDVGWPTAGQHVSSQSARVGMIWLVAAVGGATGLAAFTIGARVATIAFVPAMGLQQAAQSMVGQSLGAELPERAHRTTWVGVAIASGALCLVGAVQWLIPETLSVLFVPDATPAEIEVAARYLEILAYGYWAIGATYLLQAGFNGARRTRTSLVATLLQYWIVRLPIAAVAAVGLGMGVVGVFWAVTLSNVVVAIGLGCYYWYETANGMNVRAAEVATADTETAG</sequence>
<dbReference type="Pfam" id="PF01554">
    <property type="entry name" value="MatE"/>
    <property type="match status" value="2"/>
</dbReference>
<dbReference type="Proteomes" id="UP000198848">
    <property type="component" value="Unassembled WGS sequence"/>
</dbReference>
<evidence type="ECO:0000256" key="7">
    <source>
        <dbReference type="ARBA" id="ARBA00023065"/>
    </source>
</evidence>
<dbReference type="GO" id="GO:0006811">
    <property type="term" value="P:monoatomic ion transport"/>
    <property type="evidence" value="ECO:0007669"/>
    <property type="project" value="UniProtKB-KW"/>
</dbReference>
<feature type="transmembrane region" description="Helical" evidence="10">
    <location>
        <begin position="51"/>
        <end position="73"/>
    </location>
</feature>
<keyword evidence="5 10" id="KW-0812">Transmembrane</keyword>
<evidence type="ECO:0000256" key="6">
    <source>
        <dbReference type="ARBA" id="ARBA00022989"/>
    </source>
</evidence>
<keyword evidence="7" id="KW-0406">Ion transport</keyword>
<protein>
    <recommendedName>
        <fullName evidence="9">Multidrug-efflux transporter</fullName>
    </recommendedName>
</protein>
<feature type="transmembrane region" description="Helical" evidence="10">
    <location>
        <begin position="362"/>
        <end position="382"/>
    </location>
</feature>
<evidence type="ECO:0000256" key="3">
    <source>
        <dbReference type="ARBA" id="ARBA00022449"/>
    </source>
</evidence>
<evidence type="ECO:0000256" key="1">
    <source>
        <dbReference type="ARBA" id="ARBA00004651"/>
    </source>
</evidence>
<keyword evidence="3" id="KW-0050">Antiport</keyword>
<comment type="subcellular location">
    <subcellularLocation>
        <location evidence="1">Cell membrane</location>
        <topology evidence="1">Multi-pass membrane protein</topology>
    </subcellularLocation>
</comment>
<evidence type="ECO:0000256" key="2">
    <source>
        <dbReference type="ARBA" id="ARBA00022448"/>
    </source>
</evidence>
<proteinExistence type="predicted"/>
<dbReference type="GO" id="GO:0005886">
    <property type="term" value="C:plasma membrane"/>
    <property type="evidence" value="ECO:0007669"/>
    <property type="project" value="UniProtKB-SubCell"/>
</dbReference>
<feature type="transmembrane region" description="Helical" evidence="10">
    <location>
        <begin position="129"/>
        <end position="148"/>
    </location>
</feature>
<feature type="transmembrane region" description="Helical" evidence="10">
    <location>
        <begin position="168"/>
        <end position="190"/>
    </location>
</feature>
<feature type="transmembrane region" description="Helical" evidence="10">
    <location>
        <begin position="322"/>
        <end position="342"/>
    </location>
</feature>
<dbReference type="InterPro" id="IPR002528">
    <property type="entry name" value="MATE_fam"/>
</dbReference>
<dbReference type="AlphaFoldDB" id="A0A1H1J356"/>
<evidence type="ECO:0000256" key="4">
    <source>
        <dbReference type="ARBA" id="ARBA00022475"/>
    </source>
</evidence>
<keyword evidence="6 10" id="KW-1133">Transmembrane helix</keyword>
<feature type="transmembrane region" description="Helical" evidence="10">
    <location>
        <begin position="394"/>
        <end position="418"/>
    </location>
</feature>
<dbReference type="OrthoDB" id="214119at2157"/>
<dbReference type="NCBIfam" id="TIGR00797">
    <property type="entry name" value="matE"/>
    <property type="match status" value="1"/>
</dbReference>